<feature type="non-terminal residue" evidence="1">
    <location>
        <position position="36"/>
    </location>
</feature>
<accession>A0A382B8K2</accession>
<dbReference type="AlphaFoldDB" id="A0A382B8K2"/>
<gene>
    <name evidence="1" type="ORF">METZ01_LOCUS162411</name>
</gene>
<name>A0A382B8K2_9ZZZZ</name>
<organism evidence="1">
    <name type="scientific">marine metagenome</name>
    <dbReference type="NCBI Taxonomy" id="408172"/>
    <lineage>
        <taxon>unclassified sequences</taxon>
        <taxon>metagenomes</taxon>
        <taxon>ecological metagenomes</taxon>
    </lineage>
</organism>
<proteinExistence type="predicted"/>
<reference evidence="1" key="1">
    <citation type="submission" date="2018-05" db="EMBL/GenBank/DDBJ databases">
        <authorList>
            <person name="Lanie J.A."/>
            <person name="Ng W.-L."/>
            <person name="Kazmierczak K.M."/>
            <person name="Andrzejewski T.M."/>
            <person name="Davidsen T.M."/>
            <person name="Wayne K.J."/>
            <person name="Tettelin H."/>
            <person name="Glass J.I."/>
            <person name="Rusch D."/>
            <person name="Podicherti R."/>
            <person name="Tsui H.-C.T."/>
            <person name="Winkler M.E."/>
        </authorList>
    </citation>
    <scope>NUCLEOTIDE SEQUENCE</scope>
</reference>
<dbReference type="EMBL" id="UINC01028489">
    <property type="protein sequence ID" value="SVB09557.1"/>
    <property type="molecule type" value="Genomic_DNA"/>
</dbReference>
<evidence type="ECO:0000313" key="1">
    <source>
        <dbReference type="EMBL" id="SVB09557.1"/>
    </source>
</evidence>
<sequence length="36" mass="4193">MNSKIIFWMNDALSGLGLPKILQEKYNFDIFGIFDI</sequence>
<protein>
    <submittedName>
        <fullName evidence="1">Uncharacterized protein</fullName>
    </submittedName>
</protein>